<sequence length="1449" mass="162671">MTQTPNPPPELNTWNGFESASPGPGVQCGPLRIIALQPFGWDPNLRREELIKIDVERRCIIRPGSGDSAIWGIFYSPEDGRAKFFPKPARKVVPPVVPRQNRTRLHIRSMRGIYERDEIVDWPTLPPAEEAQEYSMDLEDQPQPEAASVHSSVGSQLEMEGRLTHLVSVPVPRRSVMSITNLQRSDIDADLATMEQKRDLWGLHYILMAPNNLTDIVERLCLRLLLDTACPVTYVKCVPTKNHTHSSPGSWVFIPETKKLLEKIVASQSSSDQSESTEHATTKKFKYSTSKPPTLVERYPGAQSYSGTGAIQLTTGVAQIKFADQQVVWLKLWKGLLRLVNGGSSGSRALDPIVEFPDFKFATCEAATTERTTEQIDGMLGLSHKPWAFGHTGIHSSDLFVPRVSRAAGIRGRGEPIFTLALGDDYGEIPGWFIIDAEGQDSDVLPQNTVRHRTWSPWMKTIETNLVQWIIKLVGLSIGYAKGPPMDMSKTPPPPAYAFMLDTGSLYTYVPDAFFNLLLKWLPHGRTTPLGEPCCRVDRESPEWERLKRKVVTMHLDDGTSIELGSLDMFIMPHGPNLQREPNEWYCSFRRGAMDTRSIDDTAESSSRQRQSRDPPELYIFGNLFLRAREWPNINRADLCDPVAREPKARRSVFFRPSRTNCYRTQKLSALSTLASARTCREVCGPDPTGDKPHEPPTRSRYTTIRTWAGCAETTSCMPRIVVREPMGSESPMSTPIGKSLSSLSNELLLVIFQSLDNEDTTSVSSCCRRFRALLLPAVFRSIRWPASQQEFPPSNLWSHISLLRLSENELEHYSADMRLTVASQIRDALPRMVHLKAFLLDKTIGGGMWPELLDAFSALAAPCKLLINSGWYLSDDDMFVLPPRVTELRFSAFDYPFPFAYKEKEDCVTRRTMEIWQAEVYNVRGIIQATSKTMNTLQLPGELLRAMEGTTWTALTHLVLYGLWPTRANDTSDYTFVERRRPTPPSRLPESPSESVFSTTLEIVDDSVEAQDPPIHTTEEREPSVSNSAPQSSPAPEPTVMSPSVLHTPEIPPRPEESVSEPAAEIEGKEHSEFALLEDAPSAPARGPSPPAASLPASETFPGLDERVVERETLQRETTPVVETMTAPGLSSTAAPPAFEPVSSSGSPSEQPTDAVVPGPSTLNQPQNPPPSPPAIPNRSPLLVILESMPHLRVLTIQLLIQEEDERPLGGLICSSDERSIPVSPTSFLRHLTRFEATCLAEEDRLVDYLPNTLVSLAIPRYPYMLEEGMARLELTPASVLSKLKNASFPRLRTLRLWYGIHNAADLESEKELHDFLPSKFPHLQNFELCRRWLHNRESLKDLWDPLPVICKLVYRLKALRTLRFDPHLPGLAEHVPFTYRNDRYFAMIGRLHVMASAIVNEAPWIKRIQMFSEFGLNPDLFWETWSVVPDGEGRVKLDRPIPPVVYG</sequence>
<feature type="region of interest" description="Disordered" evidence="1">
    <location>
        <begin position="976"/>
        <end position="999"/>
    </location>
</feature>
<accession>A0ABQ0LKC7</accession>
<evidence type="ECO:0000313" key="4">
    <source>
        <dbReference type="Proteomes" id="UP000815677"/>
    </source>
</evidence>
<evidence type="ECO:0000259" key="2">
    <source>
        <dbReference type="PROSITE" id="PS50181"/>
    </source>
</evidence>
<dbReference type="Gene3D" id="2.40.70.10">
    <property type="entry name" value="Acid Proteases"/>
    <property type="match status" value="1"/>
</dbReference>
<dbReference type="SUPFAM" id="SSF81383">
    <property type="entry name" value="F-box domain"/>
    <property type="match status" value="1"/>
</dbReference>
<protein>
    <recommendedName>
        <fullName evidence="2">F-box domain-containing protein</fullName>
    </recommendedName>
</protein>
<feature type="region of interest" description="Disordered" evidence="1">
    <location>
        <begin position="1015"/>
        <end position="1068"/>
    </location>
</feature>
<dbReference type="EMBL" id="DF847227">
    <property type="protein sequence ID" value="GAT51554.1"/>
    <property type="molecule type" value="Genomic_DNA"/>
</dbReference>
<evidence type="ECO:0000313" key="3">
    <source>
        <dbReference type="EMBL" id="GAT51554.1"/>
    </source>
</evidence>
<reference evidence="3" key="1">
    <citation type="submission" date="2014-09" db="EMBL/GenBank/DDBJ databases">
        <title>Genome sequence of the luminous mushroom Mycena chlorophos for searching fungal bioluminescence genes.</title>
        <authorList>
            <person name="Tanaka Y."/>
            <person name="Kasuga D."/>
            <person name="Oba Y."/>
            <person name="Hase S."/>
            <person name="Sato K."/>
            <person name="Oba Y."/>
            <person name="Sakakibara Y."/>
        </authorList>
    </citation>
    <scope>NUCLEOTIDE SEQUENCE</scope>
</reference>
<feature type="compositionally biased region" description="Polar residues" evidence="1">
    <location>
        <begin position="1025"/>
        <end position="1035"/>
    </location>
</feature>
<dbReference type="PROSITE" id="PS50181">
    <property type="entry name" value="FBOX"/>
    <property type="match status" value="1"/>
</dbReference>
<feature type="compositionally biased region" description="Basic and acidic residues" evidence="1">
    <location>
        <begin position="1105"/>
        <end position="1116"/>
    </location>
</feature>
<organism evidence="3 4">
    <name type="scientific">Mycena chlorophos</name>
    <name type="common">Agaric fungus</name>
    <name type="synonym">Agaricus chlorophos</name>
    <dbReference type="NCBI Taxonomy" id="658473"/>
    <lineage>
        <taxon>Eukaryota</taxon>
        <taxon>Fungi</taxon>
        <taxon>Dikarya</taxon>
        <taxon>Basidiomycota</taxon>
        <taxon>Agaricomycotina</taxon>
        <taxon>Agaricomycetes</taxon>
        <taxon>Agaricomycetidae</taxon>
        <taxon>Agaricales</taxon>
        <taxon>Marasmiineae</taxon>
        <taxon>Mycenaceae</taxon>
        <taxon>Mycena</taxon>
    </lineage>
</organism>
<dbReference type="InterPro" id="IPR021109">
    <property type="entry name" value="Peptidase_aspartic_dom_sf"/>
</dbReference>
<feature type="compositionally biased region" description="Pro residues" evidence="1">
    <location>
        <begin position="1168"/>
        <end position="1177"/>
    </location>
</feature>
<feature type="compositionally biased region" description="Polar residues" evidence="1">
    <location>
        <begin position="1143"/>
        <end position="1153"/>
    </location>
</feature>
<name>A0ABQ0LKC7_MYCCL</name>
<dbReference type="Proteomes" id="UP000815677">
    <property type="component" value="Unassembled WGS sequence"/>
</dbReference>
<feature type="region of interest" description="Disordered" evidence="1">
    <location>
        <begin position="131"/>
        <end position="154"/>
    </location>
</feature>
<proteinExistence type="predicted"/>
<dbReference type="InterPro" id="IPR001810">
    <property type="entry name" value="F-box_dom"/>
</dbReference>
<dbReference type="Pfam" id="PF00646">
    <property type="entry name" value="F-box"/>
    <property type="match status" value="1"/>
</dbReference>
<keyword evidence="4" id="KW-1185">Reference proteome</keyword>
<feature type="region of interest" description="Disordered" evidence="1">
    <location>
        <begin position="1081"/>
        <end position="1178"/>
    </location>
</feature>
<feature type="domain" description="F-box" evidence="2">
    <location>
        <begin position="738"/>
        <end position="783"/>
    </location>
</feature>
<evidence type="ECO:0000256" key="1">
    <source>
        <dbReference type="SAM" id="MobiDB-lite"/>
    </source>
</evidence>
<dbReference type="SUPFAM" id="SSF50630">
    <property type="entry name" value="Acid proteases"/>
    <property type="match status" value="1"/>
</dbReference>
<dbReference type="Gene3D" id="1.20.1280.50">
    <property type="match status" value="1"/>
</dbReference>
<feature type="compositionally biased region" description="Acidic residues" evidence="1">
    <location>
        <begin position="131"/>
        <end position="142"/>
    </location>
</feature>
<dbReference type="InterPro" id="IPR036047">
    <property type="entry name" value="F-box-like_dom_sf"/>
</dbReference>
<gene>
    <name evidence="3" type="ORF">MCHLO_08685</name>
</gene>